<accession>A0A645B619</accession>
<reference evidence="1" key="1">
    <citation type="submission" date="2019-08" db="EMBL/GenBank/DDBJ databases">
        <authorList>
            <person name="Kucharzyk K."/>
            <person name="Murdoch R.W."/>
            <person name="Higgins S."/>
            <person name="Loffler F."/>
        </authorList>
    </citation>
    <scope>NUCLEOTIDE SEQUENCE</scope>
</reference>
<dbReference type="EMBL" id="VSSQ01017831">
    <property type="protein sequence ID" value="MPM60496.1"/>
    <property type="molecule type" value="Genomic_DNA"/>
</dbReference>
<name>A0A645B619_9ZZZZ</name>
<evidence type="ECO:0000313" key="1">
    <source>
        <dbReference type="EMBL" id="MPM60496.1"/>
    </source>
</evidence>
<dbReference type="AlphaFoldDB" id="A0A645B619"/>
<gene>
    <name evidence="1" type="ORF">SDC9_107347</name>
</gene>
<sequence length="78" mass="8285">MHQILVITIGAPEEGITGEHAVERTHRPSSGLIHDVDGDTHLLILTLLEGPVAKLGMVGGLHLSKSIEDDMVLDDVVA</sequence>
<protein>
    <submittedName>
        <fullName evidence="1">Uncharacterized protein</fullName>
    </submittedName>
</protein>
<comment type="caution">
    <text evidence="1">The sequence shown here is derived from an EMBL/GenBank/DDBJ whole genome shotgun (WGS) entry which is preliminary data.</text>
</comment>
<organism evidence="1">
    <name type="scientific">bioreactor metagenome</name>
    <dbReference type="NCBI Taxonomy" id="1076179"/>
    <lineage>
        <taxon>unclassified sequences</taxon>
        <taxon>metagenomes</taxon>
        <taxon>ecological metagenomes</taxon>
    </lineage>
</organism>
<proteinExistence type="predicted"/>